<dbReference type="Pfam" id="PF00316">
    <property type="entry name" value="FBPase"/>
    <property type="match status" value="1"/>
</dbReference>
<dbReference type="Gene3D" id="3.30.540.10">
    <property type="entry name" value="Fructose-1,6-Bisphosphatase, subunit A, domain 1"/>
    <property type="match status" value="1"/>
</dbReference>
<accession>A0A2U1L1T2</accession>
<dbReference type="GO" id="GO:0006094">
    <property type="term" value="P:gluconeogenesis"/>
    <property type="evidence" value="ECO:0007669"/>
    <property type="project" value="TreeGrafter"/>
</dbReference>
<dbReference type="GO" id="GO:0006000">
    <property type="term" value="P:fructose metabolic process"/>
    <property type="evidence" value="ECO:0007669"/>
    <property type="project" value="TreeGrafter"/>
</dbReference>
<dbReference type="PANTHER" id="PTHR11556:SF35">
    <property type="entry name" value="SEDOHEPTULOSE-1,7-BISPHOSPHATASE, CHLOROPLASTIC"/>
    <property type="match status" value="1"/>
</dbReference>
<dbReference type="EMBL" id="PKPP01012118">
    <property type="protein sequence ID" value="PWA42924.1"/>
    <property type="molecule type" value="Genomic_DNA"/>
</dbReference>
<dbReference type="AlphaFoldDB" id="A0A2U1L1T2"/>
<dbReference type="GO" id="GO:0006002">
    <property type="term" value="P:fructose 6-phosphate metabolic process"/>
    <property type="evidence" value="ECO:0007669"/>
    <property type="project" value="TreeGrafter"/>
</dbReference>
<dbReference type="GO" id="GO:0030388">
    <property type="term" value="P:fructose 1,6-bisphosphate metabolic process"/>
    <property type="evidence" value="ECO:0007669"/>
    <property type="project" value="TreeGrafter"/>
</dbReference>
<evidence type="ECO:0000256" key="1">
    <source>
        <dbReference type="ARBA" id="ARBA00024331"/>
    </source>
</evidence>
<feature type="region of interest" description="Disordered" evidence="2">
    <location>
        <begin position="1"/>
        <end position="21"/>
    </location>
</feature>
<feature type="domain" description="Fructose-1-6-bisphosphatase class I N-terminal" evidence="3">
    <location>
        <begin position="104"/>
        <end position="200"/>
    </location>
</feature>
<dbReference type="InterPro" id="IPR000146">
    <property type="entry name" value="FBPase_class-1"/>
</dbReference>
<comment type="pathway">
    <text evidence="1">Carbohydrate biosynthesis.</text>
</comment>
<sequence length="203" mass="22954">MTPESASVSPEPAGGAGERQREGNEVFWPSVFVVVKWHPGNRFLRIESSKIRKYFDMFIIMYKKSLKTRRYEDVDPVLRMTVAAVVTEMTVNAFGRCFELNGGLVATEIYGKSLEIRKVNYFLISDFRKHKRYINEIKYCGFSVAFDPLHESNIVDTNFTVGTIFGVWPRDKLTGVTGGDQVAAAMGIYGPRTTYIIAIKGFP</sequence>
<name>A0A2U1L1T2_ARTAN</name>
<keyword evidence="5" id="KW-1185">Reference proteome</keyword>
<evidence type="ECO:0000256" key="2">
    <source>
        <dbReference type="SAM" id="MobiDB-lite"/>
    </source>
</evidence>
<dbReference type="SUPFAM" id="SSF56655">
    <property type="entry name" value="Carbohydrate phosphatase"/>
    <property type="match status" value="1"/>
</dbReference>
<dbReference type="PANTHER" id="PTHR11556">
    <property type="entry name" value="FRUCTOSE-1,6-BISPHOSPHATASE-RELATED"/>
    <property type="match status" value="1"/>
</dbReference>
<dbReference type="GO" id="GO:0005986">
    <property type="term" value="P:sucrose biosynthetic process"/>
    <property type="evidence" value="ECO:0007669"/>
    <property type="project" value="TreeGrafter"/>
</dbReference>
<dbReference type="OrthoDB" id="10256725at2759"/>
<proteinExistence type="predicted"/>
<protein>
    <submittedName>
        <fullName evidence="4">Fructose-1,6-bisphosphatase</fullName>
    </submittedName>
</protein>
<dbReference type="InterPro" id="IPR033391">
    <property type="entry name" value="FBPase_N"/>
</dbReference>
<reference evidence="4 5" key="1">
    <citation type="journal article" date="2018" name="Mol. Plant">
        <title>The genome of Artemisia annua provides insight into the evolution of Asteraceae family and artemisinin biosynthesis.</title>
        <authorList>
            <person name="Shen Q."/>
            <person name="Zhang L."/>
            <person name="Liao Z."/>
            <person name="Wang S."/>
            <person name="Yan T."/>
            <person name="Shi P."/>
            <person name="Liu M."/>
            <person name="Fu X."/>
            <person name="Pan Q."/>
            <person name="Wang Y."/>
            <person name="Lv Z."/>
            <person name="Lu X."/>
            <person name="Zhang F."/>
            <person name="Jiang W."/>
            <person name="Ma Y."/>
            <person name="Chen M."/>
            <person name="Hao X."/>
            <person name="Li L."/>
            <person name="Tang Y."/>
            <person name="Lv G."/>
            <person name="Zhou Y."/>
            <person name="Sun X."/>
            <person name="Brodelius P.E."/>
            <person name="Rose J.K.C."/>
            <person name="Tang K."/>
        </authorList>
    </citation>
    <scope>NUCLEOTIDE SEQUENCE [LARGE SCALE GENOMIC DNA]</scope>
    <source>
        <strain evidence="5">cv. Huhao1</strain>
        <tissue evidence="4">Leaf</tissue>
    </source>
</reference>
<evidence type="ECO:0000259" key="3">
    <source>
        <dbReference type="Pfam" id="PF00316"/>
    </source>
</evidence>
<gene>
    <name evidence="4" type="ORF">CTI12_AA540540</name>
</gene>
<dbReference type="GO" id="GO:0005737">
    <property type="term" value="C:cytoplasm"/>
    <property type="evidence" value="ECO:0007669"/>
    <property type="project" value="TreeGrafter"/>
</dbReference>
<dbReference type="STRING" id="35608.A0A2U1L1T2"/>
<evidence type="ECO:0000313" key="5">
    <source>
        <dbReference type="Proteomes" id="UP000245207"/>
    </source>
</evidence>
<dbReference type="Proteomes" id="UP000245207">
    <property type="component" value="Unassembled WGS sequence"/>
</dbReference>
<organism evidence="4 5">
    <name type="scientific">Artemisia annua</name>
    <name type="common">Sweet wormwood</name>
    <dbReference type="NCBI Taxonomy" id="35608"/>
    <lineage>
        <taxon>Eukaryota</taxon>
        <taxon>Viridiplantae</taxon>
        <taxon>Streptophyta</taxon>
        <taxon>Embryophyta</taxon>
        <taxon>Tracheophyta</taxon>
        <taxon>Spermatophyta</taxon>
        <taxon>Magnoliopsida</taxon>
        <taxon>eudicotyledons</taxon>
        <taxon>Gunneridae</taxon>
        <taxon>Pentapetalae</taxon>
        <taxon>asterids</taxon>
        <taxon>campanulids</taxon>
        <taxon>Asterales</taxon>
        <taxon>Asteraceae</taxon>
        <taxon>Asteroideae</taxon>
        <taxon>Anthemideae</taxon>
        <taxon>Artemisiinae</taxon>
        <taxon>Artemisia</taxon>
    </lineage>
</organism>
<evidence type="ECO:0000313" key="4">
    <source>
        <dbReference type="EMBL" id="PWA42924.1"/>
    </source>
</evidence>
<comment type="caution">
    <text evidence="4">The sequence shown here is derived from an EMBL/GenBank/DDBJ whole genome shotgun (WGS) entry which is preliminary data.</text>
</comment>
<dbReference type="GO" id="GO:0042132">
    <property type="term" value="F:fructose 1,6-bisphosphate 1-phosphatase activity"/>
    <property type="evidence" value="ECO:0007669"/>
    <property type="project" value="TreeGrafter"/>
</dbReference>